<protein>
    <submittedName>
        <fullName evidence="1">Uncharacterized protein</fullName>
    </submittedName>
</protein>
<accession>A0A813GV64</accession>
<gene>
    <name evidence="1" type="ORF">PGLA1383_LOCUS45373</name>
</gene>
<comment type="caution">
    <text evidence="1">The sequence shown here is derived from an EMBL/GenBank/DDBJ whole genome shotgun (WGS) entry which is preliminary data.</text>
</comment>
<reference evidence="1" key="1">
    <citation type="submission" date="2021-02" db="EMBL/GenBank/DDBJ databases">
        <authorList>
            <person name="Dougan E. K."/>
            <person name="Rhodes N."/>
            <person name="Thang M."/>
            <person name="Chan C."/>
        </authorList>
    </citation>
    <scope>NUCLEOTIDE SEQUENCE</scope>
</reference>
<evidence type="ECO:0000313" key="2">
    <source>
        <dbReference type="Proteomes" id="UP000654075"/>
    </source>
</evidence>
<sequence>MKELLVRQLLESLVESAVNQVPGTEMESLVVLSCIKEIPLDAEAEVHILVDSLFDRMLGLPQHAGSFVDIFIDLEQHFECRFADLQKYIMEKSQRAWNELLSRTYLEHDRFRLTGRESALLGFIGERFLRCSSAKWLPSVVEDVADHGHLDDNSYLIEWVCRLLLQVCARGPVTTEAKTLLQMVHS</sequence>
<keyword evidence="2" id="KW-1185">Reference proteome</keyword>
<dbReference type="EMBL" id="CAJNNV010029485">
    <property type="protein sequence ID" value="CAE8628771.1"/>
    <property type="molecule type" value="Genomic_DNA"/>
</dbReference>
<organism evidence="1 2">
    <name type="scientific">Polarella glacialis</name>
    <name type="common">Dinoflagellate</name>
    <dbReference type="NCBI Taxonomy" id="89957"/>
    <lineage>
        <taxon>Eukaryota</taxon>
        <taxon>Sar</taxon>
        <taxon>Alveolata</taxon>
        <taxon>Dinophyceae</taxon>
        <taxon>Suessiales</taxon>
        <taxon>Suessiaceae</taxon>
        <taxon>Polarella</taxon>
    </lineage>
</organism>
<name>A0A813GV64_POLGL</name>
<evidence type="ECO:0000313" key="1">
    <source>
        <dbReference type="EMBL" id="CAE8628771.1"/>
    </source>
</evidence>
<dbReference type="Proteomes" id="UP000654075">
    <property type="component" value="Unassembled WGS sequence"/>
</dbReference>
<dbReference type="AlphaFoldDB" id="A0A813GV64"/>
<proteinExistence type="predicted"/>